<proteinExistence type="inferred from homology"/>
<sequence length="543" mass="61149">MNQEPCTELDVLIVGAGFSGLYQLHTLRPLGLRVKIFEAAADIGGVWHWNCYPGARVDTSSDSYQYSMSTIWKDWHWNEMFPGQGEMQKYFHHVDDKLDLKKDIYLNTRVRSAKWQECQKSWIVTTDSGIVVKTRFFVLCAGVNTEPFIPKIEGLDAFKGACHHTARWPHDGLDLTGKRVAVIGTGASGVQVSQEAAACASKLTVFQRTANPCLPMRQRRINTCMVELEKHKKLKEELYPIMFRRMLQTPGGLAYACLPQTTFSATPEERRLLYEQLYEQGGVALWLLGYSDMLTDKAANDEVYAFWRKKTLARIKDPKVGEKLAPEKPENAFGVKRISLEQNFYEIFNQDNVELVNLKDNPIERITESGIVTKDGTEHTVDVLVMATGFDSISGSITAIDIEGKKGVSIREKWSQGTHTYLGVASSDFPNMFFTMGPQAPSGLCNGPTCAEIQGDWLTNLMKYAQNEHIECIEARPEAEEGWRQLVLGVNAMTLFANAKSWYNGANIENKPFEPLSFIGGIPLYMQRCREEAENGYKGFILS</sequence>
<comment type="cofactor">
    <cofactor evidence="1">
        <name>FAD</name>
        <dbReference type="ChEBI" id="CHEBI:57692"/>
    </cofactor>
</comment>
<evidence type="ECO:0000256" key="1">
    <source>
        <dbReference type="ARBA" id="ARBA00001974"/>
    </source>
</evidence>
<organism evidence="8 9">
    <name type="scientific">Lentinula raphanica</name>
    <dbReference type="NCBI Taxonomy" id="153919"/>
    <lineage>
        <taxon>Eukaryota</taxon>
        <taxon>Fungi</taxon>
        <taxon>Dikarya</taxon>
        <taxon>Basidiomycota</taxon>
        <taxon>Agaricomycotina</taxon>
        <taxon>Agaricomycetes</taxon>
        <taxon>Agaricomycetidae</taxon>
        <taxon>Agaricales</taxon>
        <taxon>Marasmiineae</taxon>
        <taxon>Omphalotaceae</taxon>
        <taxon>Lentinula</taxon>
    </lineage>
</organism>
<evidence type="ECO:0000256" key="7">
    <source>
        <dbReference type="ARBA" id="ARBA00023033"/>
    </source>
</evidence>
<dbReference type="GO" id="GO:0004499">
    <property type="term" value="F:N,N-dimethylaniline monooxygenase activity"/>
    <property type="evidence" value="ECO:0007669"/>
    <property type="project" value="InterPro"/>
</dbReference>
<dbReference type="InterPro" id="IPR036188">
    <property type="entry name" value="FAD/NAD-bd_sf"/>
</dbReference>
<keyword evidence="5" id="KW-0521">NADP</keyword>
<dbReference type="PRINTS" id="PR00411">
    <property type="entry name" value="PNDRDTASEI"/>
</dbReference>
<accession>A0AA38PDW1</accession>
<dbReference type="PANTHER" id="PTHR43098">
    <property type="entry name" value="L-ORNITHINE N(5)-MONOOXYGENASE-RELATED"/>
    <property type="match status" value="1"/>
</dbReference>
<comment type="similarity">
    <text evidence="2">Belongs to the FAD-binding monooxygenase family.</text>
</comment>
<keyword evidence="7 8" id="KW-0503">Monooxygenase</keyword>
<evidence type="ECO:0000313" key="9">
    <source>
        <dbReference type="Proteomes" id="UP001163846"/>
    </source>
</evidence>
<dbReference type="Pfam" id="PF00743">
    <property type="entry name" value="FMO-like"/>
    <property type="match status" value="1"/>
</dbReference>
<dbReference type="PANTHER" id="PTHR43098:SF3">
    <property type="entry name" value="L-ORNITHINE N(5)-MONOOXYGENASE-RELATED"/>
    <property type="match status" value="1"/>
</dbReference>
<dbReference type="InterPro" id="IPR020946">
    <property type="entry name" value="Flavin_mOase-like"/>
</dbReference>
<dbReference type="Proteomes" id="UP001163846">
    <property type="component" value="Unassembled WGS sequence"/>
</dbReference>
<keyword evidence="6" id="KW-0560">Oxidoreductase</keyword>
<evidence type="ECO:0000256" key="5">
    <source>
        <dbReference type="ARBA" id="ARBA00022857"/>
    </source>
</evidence>
<evidence type="ECO:0000256" key="6">
    <source>
        <dbReference type="ARBA" id="ARBA00023002"/>
    </source>
</evidence>
<keyword evidence="3" id="KW-0285">Flavoprotein</keyword>
<protein>
    <submittedName>
        <fullName evidence="8">Cyclohexanone monooxygenase</fullName>
    </submittedName>
</protein>
<reference evidence="8" key="1">
    <citation type="submission" date="2022-08" db="EMBL/GenBank/DDBJ databases">
        <authorList>
            <consortium name="DOE Joint Genome Institute"/>
            <person name="Min B."/>
            <person name="Riley R."/>
            <person name="Sierra-Patev S."/>
            <person name="Naranjo-Ortiz M."/>
            <person name="Looney B."/>
            <person name="Konkel Z."/>
            <person name="Slot J.C."/>
            <person name="Sakamoto Y."/>
            <person name="Steenwyk J.L."/>
            <person name="Rokas A."/>
            <person name="Carro J."/>
            <person name="Camarero S."/>
            <person name="Ferreira P."/>
            <person name="Molpeceres G."/>
            <person name="Ruiz-Duenas F.J."/>
            <person name="Serrano A."/>
            <person name="Henrissat B."/>
            <person name="Drula E."/>
            <person name="Hughes K.W."/>
            <person name="Mata J.L."/>
            <person name="Ishikawa N.K."/>
            <person name="Vargas-Isla R."/>
            <person name="Ushijima S."/>
            <person name="Smith C.A."/>
            <person name="Ahrendt S."/>
            <person name="Andreopoulos W."/>
            <person name="He G."/>
            <person name="Labutti K."/>
            <person name="Lipzen A."/>
            <person name="Ng V."/>
            <person name="Sandor L."/>
            <person name="Barry K."/>
            <person name="Martinez A.T."/>
            <person name="Xiao Y."/>
            <person name="Gibbons J.G."/>
            <person name="Terashima K."/>
            <person name="Hibbett D.S."/>
            <person name="Grigoriev I.V."/>
        </authorList>
    </citation>
    <scope>NUCLEOTIDE SEQUENCE</scope>
    <source>
        <strain evidence="8">TFB9207</strain>
    </source>
</reference>
<evidence type="ECO:0000256" key="2">
    <source>
        <dbReference type="ARBA" id="ARBA00010139"/>
    </source>
</evidence>
<dbReference type="GO" id="GO:0050660">
    <property type="term" value="F:flavin adenine dinucleotide binding"/>
    <property type="evidence" value="ECO:0007669"/>
    <property type="project" value="InterPro"/>
</dbReference>
<keyword evidence="9" id="KW-1185">Reference proteome</keyword>
<comment type="caution">
    <text evidence="8">The sequence shown here is derived from an EMBL/GenBank/DDBJ whole genome shotgun (WGS) entry which is preliminary data.</text>
</comment>
<evidence type="ECO:0000256" key="3">
    <source>
        <dbReference type="ARBA" id="ARBA00022630"/>
    </source>
</evidence>
<dbReference type="InterPro" id="IPR050775">
    <property type="entry name" value="FAD-binding_Monooxygenases"/>
</dbReference>
<evidence type="ECO:0000313" key="8">
    <source>
        <dbReference type="EMBL" id="KAJ3841133.1"/>
    </source>
</evidence>
<dbReference type="SUPFAM" id="SSF51905">
    <property type="entry name" value="FAD/NAD(P)-binding domain"/>
    <property type="match status" value="1"/>
</dbReference>
<dbReference type="GO" id="GO:0050661">
    <property type="term" value="F:NADP binding"/>
    <property type="evidence" value="ECO:0007669"/>
    <property type="project" value="InterPro"/>
</dbReference>
<keyword evidence="4" id="KW-0274">FAD</keyword>
<gene>
    <name evidence="8" type="ORF">F5878DRAFT_578932</name>
</gene>
<dbReference type="EMBL" id="MU806051">
    <property type="protein sequence ID" value="KAJ3841133.1"/>
    <property type="molecule type" value="Genomic_DNA"/>
</dbReference>
<evidence type="ECO:0000256" key="4">
    <source>
        <dbReference type="ARBA" id="ARBA00022827"/>
    </source>
</evidence>
<name>A0AA38PDW1_9AGAR</name>
<dbReference type="Gene3D" id="3.50.50.60">
    <property type="entry name" value="FAD/NAD(P)-binding domain"/>
    <property type="match status" value="2"/>
</dbReference>
<dbReference type="AlphaFoldDB" id="A0AA38PDW1"/>